<evidence type="ECO:0000313" key="1">
    <source>
        <dbReference type="EMBL" id="KAG5615485.1"/>
    </source>
</evidence>
<dbReference type="OrthoDB" id="1750780at2759"/>
<dbReference type="Proteomes" id="UP000824120">
    <property type="component" value="Chromosome 3"/>
</dbReference>
<reference evidence="1 2" key="1">
    <citation type="submission" date="2020-09" db="EMBL/GenBank/DDBJ databases">
        <title>De no assembly of potato wild relative species, Solanum commersonii.</title>
        <authorList>
            <person name="Cho K."/>
        </authorList>
    </citation>
    <scope>NUCLEOTIDE SEQUENCE [LARGE SCALE GENOMIC DNA]</scope>
    <source>
        <strain evidence="1">LZ3.2</strain>
        <tissue evidence="1">Leaf</tissue>
    </source>
</reference>
<dbReference type="EMBL" id="JACXVP010000003">
    <property type="protein sequence ID" value="KAG5615485.1"/>
    <property type="molecule type" value="Genomic_DNA"/>
</dbReference>
<organism evidence="1 2">
    <name type="scientific">Solanum commersonii</name>
    <name type="common">Commerson's wild potato</name>
    <name type="synonym">Commerson's nightshade</name>
    <dbReference type="NCBI Taxonomy" id="4109"/>
    <lineage>
        <taxon>Eukaryota</taxon>
        <taxon>Viridiplantae</taxon>
        <taxon>Streptophyta</taxon>
        <taxon>Embryophyta</taxon>
        <taxon>Tracheophyta</taxon>
        <taxon>Spermatophyta</taxon>
        <taxon>Magnoliopsida</taxon>
        <taxon>eudicotyledons</taxon>
        <taxon>Gunneridae</taxon>
        <taxon>Pentapetalae</taxon>
        <taxon>asterids</taxon>
        <taxon>lamiids</taxon>
        <taxon>Solanales</taxon>
        <taxon>Solanaceae</taxon>
        <taxon>Solanoideae</taxon>
        <taxon>Solaneae</taxon>
        <taxon>Solanum</taxon>
    </lineage>
</organism>
<gene>
    <name evidence="1" type="ORF">H5410_015309</name>
</gene>
<sequence>MHTLKTCKGFGELNEKNKYDSFKSRPIFPGQGDKSKSRLVVCSTQIFVSLMTMELEALIMGSHIIVNDLLFEDVFEYIMEKYEDSNAYASIPYGLLISRILVDHRVDLSMFNPVEINATFDSLTFSSMGYVHLGNKWVKKDSVKAKDTDELKTHILATEHGPETLQEGHHVVKLSIAMTGIKQNGVSIANKLIKQVDSLKSGVESSNTDLAISVQTYFSGLSKNVERSYNSFYGKNYQVKYLLHSDGNNFAFELVVGRGFIGDCRRPGDIQDMQRFWGVEQKNKYDSFKSRPIFPDRRLVVCSTQIFVSLMTMELEALIMGSHIIVNDLLFEDVFGTKFSDVISYMNGIWPDDFEVSLEVWFKEYIMEKYEDSNAYASIPYGLLISRILVDHRVDLSMFNPVEINATFDSLTFSSMGYVHLGNKWVKKDSVKAKDTDELKTHILATEHGPETLQEGHHVVKLRIAMTGIKQNGVSIANKLIKQVDSLKSGVESSNTDLAISVQTYFSGLSKNVERSYNSFYGKNYQVKYLLHSDGNNFAFELVVGRGFIGDCRRPGDIRTWRSENNY</sequence>
<accession>A0A9J5ZT66</accession>
<dbReference type="AlphaFoldDB" id="A0A9J5ZT66"/>
<comment type="caution">
    <text evidence="1">The sequence shown here is derived from an EMBL/GenBank/DDBJ whole genome shotgun (WGS) entry which is preliminary data.</text>
</comment>
<protein>
    <submittedName>
        <fullName evidence="1">Uncharacterized protein</fullName>
    </submittedName>
</protein>
<evidence type="ECO:0000313" key="2">
    <source>
        <dbReference type="Proteomes" id="UP000824120"/>
    </source>
</evidence>
<proteinExistence type="predicted"/>
<keyword evidence="2" id="KW-1185">Reference proteome</keyword>
<name>A0A9J5ZT66_SOLCO</name>